<dbReference type="GO" id="GO:0008061">
    <property type="term" value="F:chitin binding"/>
    <property type="evidence" value="ECO:0007669"/>
    <property type="project" value="UniProtKB-KW"/>
</dbReference>
<evidence type="ECO:0000313" key="6">
    <source>
        <dbReference type="EMBL" id="PHH60612.1"/>
    </source>
</evidence>
<keyword evidence="1" id="KW-0147">Chitin-binding</keyword>
<dbReference type="InterPro" id="IPR018392">
    <property type="entry name" value="LysM"/>
</dbReference>
<dbReference type="STRING" id="1399860.A0A2C5Y065"/>
<feature type="domain" description="LysM" evidence="5">
    <location>
        <begin position="121"/>
        <end position="168"/>
    </location>
</feature>
<gene>
    <name evidence="6" type="ORF">CDD81_1402</name>
</gene>
<comment type="caution">
    <text evidence="6">The sequence shown here is derived from an EMBL/GenBank/DDBJ whole genome shotgun (WGS) entry which is preliminary data.</text>
</comment>
<evidence type="ECO:0000256" key="1">
    <source>
        <dbReference type="ARBA" id="ARBA00022669"/>
    </source>
</evidence>
<keyword evidence="7" id="KW-1185">Reference proteome</keyword>
<keyword evidence="2" id="KW-0843">Virulence</keyword>
<keyword evidence="4" id="KW-0732">Signal</keyword>
<dbReference type="PANTHER" id="PTHR34997">
    <property type="entry name" value="AM15"/>
    <property type="match status" value="1"/>
</dbReference>
<dbReference type="InterPro" id="IPR036779">
    <property type="entry name" value="LysM_dom_sf"/>
</dbReference>
<evidence type="ECO:0000256" key="4">
    <source>
        <dbReference type="SAM" id="SignalP"/>
    </source>
</evidence>
<dbReference type="Gene3D" id="3.10.350.10">
    <property type="entry name" value="LysM domain"/>
    <property type="match status" value="3"/>
</dbReference>
<dbReference type="SUPFAM" id="SSF54106">
    <property type="entry name" value="LysM domain"/>
    <property type="match status" value="2"/>
</dbReference>
<dbReference type="SMART" id="SM00257">
    <property type="entry name" value="LysM"/>
    <property type="match status" value="2"/>
</dbReference>
<dbReference type="Proteomes" id="UP000226192">
    <property type="component" value="Unassembled WGS sequence"/>
</dbReference>
<accession>A0A2C5Y065</accession>
<protein>
    <recommendedName>
        <fullName evidence="5">LysM domain-containing protein</fullName>
    </recommendedName>
</protein>
<name>A0A2C5Y065_9HYPO</name>
<feature type="signal peptide" evidence="4">
    <location>
        <begin position="1"/>
        <end position="21"/>
    </location>
</feature>
<dbReference type="EMBL" id="NJET01000137">
    <property type="protein sequence ID" value="PHH60612.1"/>
    <property type="molecule type" value="Genomic_DNA"/>
</dbReference>
<dbReference type="CDD" id="cd00118">
    <property type="entry name" value="LysM"/>
    <property type="match status" value="1"/>
</dbReference>
<proteinExistence type="inferred from homology"/>
<dbReference type="InterPro" id="IPR052210">
    <property type="entry name" value="LysM1-like"/>
</dbReference>
<evidence type="ECO:0000259" key="5">
    <source>
        <dbReference type="PROSITE" id="PS51782"/>
    </source>
</evidence>
<evidence type="ECO:0000256" key="2">
    <source>
        <dbReference type="ARBA" id="ARBA00023026"/>
    </source>
</evidence>
<dbReference type="PANTHER" id="PTHR34997:SF1">
    <property type="entry name" value="PEPTIDOGLYCAN-BINDING LYSIN DOMAIN"/>
    <property type="match status" value="1"/>
</dbReference>
<reference evidence="6 7" key="1">
    <citation type="submission" date="2017-06" db="EMBL/GenBank/DDBJ databases">
        <title>Ant-infecting Ophiocordyceps genomes reveal a high diversity of potential behavioral manipulation genes and a possible major role for enterotoxins.</title>
        <authorList>
            <person name="De Bekker C."/>
            <person name="Evans H.C."/>
            <person name="Brachmann A."/>
            <person name="Hughes D.P."/>
        </authorList>
    </citation>
    <scope>NUCLEOTIDE SEQUENCE [LARGE SCALE GENOMIC DNA]</scope>
    <source>
        <strain evidence="6 7">Map64</strain>
    </source>
</reference>
<feature type="chain" id="PRO_5012451521" description="LysM domain-containing protein" evidence="4">
    <location>
        <begin position="22"/>
        <end position="244"/>
    </location>
</feature>
<dbReference type="Pfam" id="PF01476">
    <property type="entry name" value="LysM"/>
    <property type="match status" value="1"/>
</dbReference>
<evidence type="ECO:0000313" key="7">
    <source>
        <dbReference type="Proteomes" id="UP000226192"/>
    </source>
</evidence>
<dbReference type="AlphaFoldDB" id="A0A2C5Y065"/>
<evidence type="ECO:0000256" key="3">
    <source>
        <dbReference type="ARBA" id="ARBA00044955"/>
    </source>
</evidence>
<feature type="domain" description="LysM" evidence="5">
    <location>
        <begin position="195"/>
        <end position="241"/>
    </location>
</feature>
<organism evidence="6 7">
    <name type="scientific">Ophiocordyceps australis</name>
    <dbReference type="NCBI Taxonomy" id="1399860"/>
    <lineage>
        <taxon>Eukaryota</taxon>
        <taxon>Fungi</taxon>
        <taxon>Dikarya</taxon>
        <taxon>Ascomycota</taxon>
        <taxon>Pezizomycotina</taxon>
        <taxon>Sordariomycetes</taxon>
        <taxon>Hypocreomycetidae</taxon>
        <taxon>Hypocreales</taxon>
        <taxon>Ophiocordycipitaceae</taxon>
        <taxon>Ophiocordyceps</taxon>
    </lineage>
</organism>
<comment type="similarity">
    <text evidence="3">Belongs to the secreted LysM effector family.</text>
</comment>
<dbReference type="OrthoDB" id="5985073at2759"/>
<sequence>MSSLALLPAILLGTHCLAANALILPRYSTPSLPKASNSAPNCTWWLDYQTERDYQDILNENEITLEQFREWNPTITSTGQGLIIGRSYCVEAPSLTPKQPTVAPPLPQAPAPPVPISECTAFHTIQAGDNCWYLMQMYGTFSMPQFQLWNPDIDETCSRLRPGYRVCVGIQGTPQPRLSIGPQPIQSGVTSNCTKFHKANWRENCLGVASQYKCSIEDFYKWNTAVLRPCGNFFAGYHYCVSVS</sequence>
<dbReference type="PROSITE" id="PS51782">
    <property type="entry name" value="LYSM"/>
    <property type="match status" value="2"/>
</dbReference>